<proteinExistence type="predicted"/>
<organism evidence="1 2">
    <name type="scientific">Lentinus tigrinus ALCF2SS1-6</name>
    <dbReference type="NCBI Taxonomy" id="1328759"/>
    <lineage>
        <taxon>Eukaryota</taxon>
        <taxon>Fungi</taxon>
        <taxon>Dikarya</taxon>
        <taxon>Basidiomycota</taxon>
        <taxon>Agaricomycotina</taxon>
        <taxon>Agaricomycetes</taxon>
        <taxon>Polyporales</taxon>
        <taxon>Polyporaceae</taxon>
        <taxon>Lentinus</taxon>
    </lineage>
</organism>
<evidence type="ECO:0000313" key="1">
    <source>
        <dbReference type="EMBL" id="RPD55714.1"/>
    </source>
</evidence>
<sequence>MPPYIPPEITDDIISAVAFNRYYGIGPSRTHTLAMCALVCRAWLPRSRVELFEDIPILDERTYDLLVERVLRSETMSRYLTSVNSLVLGRSYTSDPPSKAARLFFVEFAGKLPGLGTLCVFDIDFTHQGPFVRWPLLLSQFRTITFLMLWNCQFSSFSDVRRLLTALPLLSTLNIDALTWPVVSQGLVHLQTTPRLRTYWSQLHTLRIYPLSPGCTAVFLRWLTGALHGSPVKVLHYGLPSTGSLQEAVEAFTVGRVGLSVTDLDIRIRDTSPLSGFIALKQLSCSLYEYQGNWEGVASVLQGVSSSMIQYIMFNNVYTHRLQSQEHNDATYLRFDDDTLEQLDRVLSGDPFSRLREIILYVDADKEDEGELLRAHARRCLPELHKRKILRLYVNRKLQHLDVK</sequence>
<dbReference type="AlphaFoldDB" id="A0A5C2RXD7"/>
<gene>
    <name evidence="1" type="ORF">L227DRAFT_299145</name>
</gene>
<keyword evidence="2" id="KW-1185">Reference proteome</keyword>
<dbReference type="EMBL" id="ML122293">
    <property type="protein sequence ID" value="RPD55714.1"/>
    <property type="molecule type" value="Genomic_DNA"/>
</dbReference>
<evidence type="ECO:0000313" key="2">
    <source>
        <dbReference type="Proteomes" id="UP000313359"/>
    </source>
</evidence>
<dbReference type="Proteomes" id="UP000313359">
    <property type="component" value="Unassembled WGS sequence"/>
</dbReference>
<evidence type="ECO:0008006" key="3">
    <source>
        <dbReference type="Google" id="ProtNLM"/>
    </source>
</evidence>
<reference evidence="1" key="1">
    <citation type="journal article" date="2018" name="Genome Biol. Evol.">
        <title>Genomics and development of Lentinus tigrinus, a white-rot wood-decaying mushroom with dimorphic fruiting bodies.</title>
        <authorList>
            <person name="Wu B."/>
            <person name="Xu Z."/>
            <person name="Knudson A."/>
            <person name="Carlson A."/>
            <person name="Chen N."/>
            <person name="Kovaka S."/>
            <person name="LaButti K."/>
            <person name="Lipzen A."/>
            <person name="Pennachio C."/>
            <person name="Riley R."/>
            <person name="Schakwitz W."/>
            <person name="Umezawa K."/>
            <person name="Ohm R.A."/>
            <person name="Grigoriev I.V."/>
            <person name="Nagy L.G."/>
            <person name="Gibbons J."/>
            <person name="Hibbett D."/>
        </authorList>
    </citation>
    <scope>NUCLEOTIDE SEQUENCE [LARGE SCALE GENOMIC DNA]</scope>
    <source>
        <strain evidence="1">ALCF2SS1-6</strain>
    </source>
</reference>
<accession>A0A5C2RXD7</accession>
<protein>
    <recommendedName>
        <fullName evidence="3">F-box domain-containing protein</fullName>
    </recommendedName>
</protein>
<name>A0A5C2RXD7_9APHY</name>